<dbReference type="Proteomes" id="UP001189429">
    <property type="component" value="Unassembled WGS sequence"/>
</dbReference>
<protein>
    <submittedName>
        <fullName evidence="1">Uncharacterized protein</fullName>
    </submittedName>
</protein>
<keyword evidence="2" id="KW-1185">Reference proteome</keyword>
<organism evidence="1 2">
    <name type="scientific">Prorocentrum cordatum</name>
    <dbReference type="NCBI Taxonomy" id="2364126"/>
    <lineage>
        <taxon>Eukaryota</taxon>
        <taxon>Sar</taxon>
        <taxon>Alveolata</taxon>
        <taxon>Dinophyceae</taxon>
        <taxon>Prorocentrales</taxon>
        <taxon>Prorocentraceae</taxon>
        <taxon>Prorocentrum</taxon>
    </lineage>
</organism>
<evidence type="ECO:0000313" key="2">
    <source>
        <dbReference type="Proteomes" id="UP001189429"/>
    </source>
</evidence>
<gene>
    <name evidence="1" type="ORF">PCOR1329_LOCUS32532</name>
</gene>
<accession>A0ABN9STN6</accession>
<comment type="caution">
    <text evidence="1">The sequence shown here is derived from an EMBL/GenBank/DDBJ whole genome shotgun (WGS) entry which is preliminary data.</text>
</comment>
<proteinExistence type="predicted"/>
<sequence length="211" mass="24397">MAVLKARSVAPQAVPAHQLLRLSLGYGLAGTLIEKKGHLIEHVTEQRVESKQSLRPRSSVWRPSMLARFLVVNQEEDWHQDSHGLWFKVDPSWMVFLPAGPRVQGLDKLNINTRNPKLDIRMGRVLARKLFEAKVRIRNYQYSGKEPSRVEDLPKQCATQARKPDFKIKVWKCRCKKKNFGFRSKRMACTLPAPQPVLAQQRFKEEMKVDT</sequence>
<reference evidence="1" key="1">
    <citation type="submission" date="2023-10" db="EMBL/GenBank/DDBJ databases">
        <authorList>
            <person name="Chen Y."/>
            <person name="Shah S."/>
            <person name="Dougan E. K."/>
            <person name="Thang M."/>
            <person name="Chan C."/>
        </authorList>
    </citation>
    <scope>NUCLEOTIDE SEQUENCE [LARGE SCALE GENOMIC DNA]</scope>
</reference>
<evidence type="ECO:0000313" key="1">
    <source>
        <dbReference type="EMBL" id="CAK0835843.1"/>
    </source>
</evidence>
<name>A0ABN9STN6_9DINO</name>
<dbReference type="EMBL" id="CAUYUJ010013236">
    <property type="protein sequence ID" value="CAK0835843.1"/>
    <property type="molecule type" value="Genomic_DNA"/>
</dbReference>